<feature type="transmembrane region" description="Helical" evidence="1">
    <location>
        <begin position="16"/>
        <end position="35"/>
    </location>
</feature>
<organism evidence="2">
    <name type="scientific">virus sp. ctmTa7</name>
    <dbReference type="NCBI Taxonomy" id="2828255"/>
    <lineage>
        <taxon>Viruses</taxon>
    </lineage>
</organism>
<accession>A0A8S5RCH4</accession>
<sequence>MLHPLFCLFLIYRPKILLFSIPAIHPFCILTILYTSSNNIIL</sequence>
<proteinExistence type="predicted"/>
<keyword evidence="1" id="KW-1133">Transmembrane helix</keyword>
<evidence type="ECO:0000313" key="2">
    <source>
        <dbReference type="EMBL" id="DAE28842.1"/>
    </source>
</evidence>
<evidence type="ECO:0000256" key="1">
    <source>
        <dbReference type="SAM" id="Phobius"/>
    </source>
</evidence>
<reference evidence="2" key="1">
    <citation type="journal article" date="2021" name="Proc. Natl. Acad. Sci. U.S.A.">
        <title>A Catalog of Tens of Thousands of Viruses from Human Metagenomes Reveals Hidden Associations with Chronic Diseases.</title>
        <authorList>
            <person name="Tisza M.J."/>
            <person name="Buck C.B."/>
        </authorList>
    </citation>
    <scope>NUCLEOTIDE SEQUENCE</scope>
    <source>
        <strain evidence="2">CtmTa7</strain>
    </source>
</reference>
<name>A0A8S5RCH4_9VIRU</name>
<dbReference type="EMBL" id="BK059091">
    <property type="protein sequence ID" value="DAE28842.1"/>
    <property type="molecule type" value="Genomic_DNA"/>
</dbReference>
<keyword evidence="1" id="KW-0472">Membrane</keyword>
<protein>
    <submittedName>
        <fullName evidence="2">Uncharacterized protein</fullName>
    </submittedName>
</protein>
<keyword evidence="1" id="KW-0812">Transmembrane</keyword>